<evidence type="ECO:0000313" key="1">
    <source>
        <dbReference type="EMBL" id="KAJ4701771.1"/>
    </source>
</evidence>
<evidence type="ECO:0000313" key="2">
    <source>
        <dbReference type="Proteomes" id="UP001164539"/>
    </source>
</evidence>
<comment type="caution">
    <text evidence="1">The sequence shown here is derived from an EMBL/GenBank/DDBJ whole genome shotgun (WGS) entry which is preliminary data.</text>
</comment>
<organism evidence="1 2">
    <name type="scientific">Melia azedarach</name>
    <name type="common">Chinaberry tree</name>
    <dbReference type="NCBI Taxonomy" id="155640"/>
    <lineage>
        <taxon>Eukaryota</taxon>
        <taxon>Viridiplantae</taxon>
        <taxon>Streptophyta</taxon>
        <taxon>Embryophyta</taxon>
        <taxon>Tracheophyta</taxon>
        <taxon>Spermatophyta</taxon>
        <taxon>Magnoliopsida</taxon>
        <taxon>eudicotyledons</taxon>
        <taxon>Gunneridae</taxon>
        <taxon>Pentapetalae</taxon>
        <taxon>rosids</taxon>
        <taxon>malvids</taxon>
        <taxon>Sapindales</taxon>
        <taxon>Meliaceae</taxon>
        <taxon>Melia</taxon>
    </lineage>
</organism>
<gene>
    <name evidence="1" type="ORF">OWV82_024961</name>
</gene>
<dbReference type="EMBL" id="CM051407">
    <property type="protein sequence ID" value="KAJ4701771.1"/>
    <property type="molecule type" value="Genomic_DNA"/>
</dbReference>
<accession>A0ACC1WSA0</accession>
<proteinExistence type="predicted"/>
<dbReference type="Proteomes" id="UP001164539">
    <property type="component" value="Chromosome 14"/>
</dbReference>
<protein>
    <submittedName>
        <fullName evidence="1">Phosphatidate phosphatase PAH2</fullName>
    </submittedName>
</protein>
<sequence>MYAVGRIGSYISRGVYTVSGPFHPFGGAVDIIVVEQPDGSFKSSPWYVRFGKFQGVLKRNEKVVSLNVNGVDANFNMYLDHKGEAYFLQEVEVEDEGESVVYPSSSGDETDGQSNSNRRAVKSKSCNYDADKLNSADQINTSNAEIMARTGSRRARILGIVFGQRSRKEDNYEEGEGDIDMATLRSLQRAEIAADLLDLKWSTNLASGKSRKDNVSQISAHDVLDSKVAKDIQVNNEETHVESSVHNDGQNRNDHSILDEEIGSPSEQMARSSNFSSENLESSSMEEVSAKISCIGTMEQALESGTLAESIVEENSEVTRKMDKFDVGNAYQDEHQEQTCPDSKIQYELEVSSGKQFDEEQPHDQKDVAVLGCRIPTETVPERVQSFVYCERSQSSIVGLDGTKEKTRETLYLANGGYGEVHVHLETLQVTTELLPKDTDVEKAKDTELEKEPAVVFEHHSDQVIPAPCVLEYTETDLESPSEVPESPTNVVSSGPILGSIEQANSQNSCTTPSDVQDTKDISDELHQYVESAGDSQGLYTDSVLKNAEINSPSESSEEEQFLFSDLDELKLSRIQFMDSGCRDSIKKGDHQAPCAEGIKEVNRSVNTNDESSSAPDMFGQYNQLSDLEKPTEKLRVMSNPISIHRDHMAAEEVGRLVESLPNMRSPTVKFGAHDCHHPLSHSLDSNSKSLKWTLYKENDSSCMKSDVDKEQHLAEEQPNIDEISQELNSLPSNPTVGVPGEAIISPGGSWRLWPFNFRRSRSGKAMQPALSDTKSFEAEVAPESINDRDGTKRVCKPKVVKKIIRELTPTSEQLACLDLKEGRNTVTFTFSTAMLGKQQVDARIYLWKWNTRIVISDVDGTITKSDVLGQFMPLVGMDWSQTGVAHLFSAIKENGYQLLFLSARAISQAYHTRQFLFNLKQDGKALPDGPVVISPDGLFPSLIREVIRRAPHEFKISCLEVIRALFPSDCNPFYAGFGNRDTDEISYLKVGIPRGKIFTINPKGEIAVNRLVDTKSYSSLHALVHGMFPPTNSTEQEDYNSWNYWKLPPPDIDV</sequence>
<keyword evidence="2" id="KW-1185">Reference proteome</keyword>
<reference evidence="1 2" key="1">
    <citation type="journal article" date="2023" name="Science">
        <title>Complex scaffold remodeling in plant triterpene biosynthesis.</title>
        <authorList>
            <person name="De La Pena R."/>
            <person name="Hodgson H."/>
            <person name="Liu J.C."/>
            <person name="Stephenson M.J."/>
            <person name="Martin A.C."/>
            <person name="Owen C."/>
            <person name="Harkess A."/>
            <person name="Leebens-Mack J."/>
            <person name="Jimenez L.E."/>
            <person name="Osbourn A."/>
            <person name="Sattely E.S."/>
        </authorList>
    </citation>
    <scope>NUCLEOTIDE SEQUENCE [LARGE SCALE GENOMIC DNA]</scope>
    <source>
        <strain evidence="2">cv. JPN11</strain>
        <tissue evidence="1">Leaf</tissue>
    </source>
</reference>
<name>A0ACC1WSA0_MELAZ</name>